<keyword evidence="2" id="KW-1185">Reference proteome</keyword>
<dbReference type="EMBL" id="MU001682">
    <property type="protein sequence ID" value="KAF2456901.1"/>
    <property type="molecule type" value="Genomic_DNA"/>
</dbReference>
<proteinExistence type="predicted"/>
<dbReference type="Proteomes" id="UP000799766">
    <property type="component" value="Unassembled WGS sequence"/>
</dbReference>
<sequence>PPPLTWLAGPWHVTHSTLSMWKSKRNVRITYTPLASDSTGGPVRVDDLVEYQTSGSDKVKSVHGVDTAEAGTNEGWAWNWRGKGWLVIATSRWETLGYGTEAVEEGSEPQNTGTDWVVTFFSKTLFTPAGVDIYSRKKEGLRAETVEKIKEALKGSEDDGVAKLAETLFEIEQ</sequence>
<evidence type="ECO:0000313" key="1">
    <source>
        <dbReference type="EMBL" id="KAF2456901.1"/>
    </source>
</evidence>
<dbReference type="AlphaFoldDB" id="A0A6A6NYS8"/>
<protein>
    <submittedName>
        <fullName evidence="1">Uncharacterized protein</fullName>
    </submittedName>
</protein>
<evidence type="ECO:0000313" key="2">
    <source>
        <dbReference type="Proteomes" id="UP000799766"/>
    </source>
</evidence>
<dbReference type="OrthoDB" id="9975758at2759"/>
<gene>
    <name evidence="1" type="ORF">BDY21DRAFT_262276</name>
</gene>
<name>A0A6A6NYS8_9PEZI</name>
<reference evidence="1" key="1">
    <citation type="journal article" date="2020" name="Stud. Mycol.">
        <title>101 Dothideomycetes genomes: a test case for predicting lifestyles and emergence of pathogens.</title>
        <authorList>
            <person name="Haridas S."/>
            <person name="Albert R."/>
            <person name="Binder M."/>
            <person name="Bloem J."/>
            <person name="Labutti K."/>
            <person name="Salamov A."/>
            <person name="Andreopoulos B."/>
            <person name="Baker S."/>
            <person name="Barry K."/>
            <person name="Bills G."/>
            <person name="Bluhm B."/>
            <person name="Cannon C."/>
            <person name="Castanera R."/>
            <person name="Culley D."/>
            <person name="Daum C."/>
            <person name="Ezra D."/>
            <person name="Gonzalez J."/>
            <person name="Henrissat B."/>
            <person name="Kuo A."/>
            <person name="Liang C."/>
            <person name="Lipzen A."/>
            <person name="Lutzoni F."/>
            <person name="Magnuson J."/>
            <person name="Mondo S."/>
            <person name="Nolan M."/>
            <person name="Ohm R."/>
            <person name="Pangilinan J."/>
            <person name="Park H.-J."/>
            <person name="Ramirez L."/>
            <person name="Alfaro M."/>
            <person name="Sun H."/>
            <person name="Tritt A."/>
            <person name="Yoshinaga Y."/>
            <person name="Zwiers L.-H."/>
            <person name="Turgeon B."/>
            <person name="Goodwin S."/>
            <person name="Spatafora J."/>
            <person name="Crous P."/>
            <person name="Grigoriev I."/>
        </authorList>
    </citation>
    <scope>NUCLEOTIDE SEQUENCE</scope>
    <source>
        <strain evidence="1">ATCC 16933</strain>
    </source>
</reference>
<organism evidence="1 2">
    <name type="scientific">Lineolata rhizophorae</name>
    <dbReference type="NCBI Taxonomy" id="578093"/>
    <lineage>
        <taxon>Eukaryota</taxon>
        <taxon>Fungi</taxon>
        <taxon>Dikarya</taxon>
        <taxon>Ascomycota</taxon>
        <taxon>Pezizomycotina</taxon>
        <taxon>Dothideomycetes</taxon>
        <taxon>Dothideomycetes incertae sedis</taxon>
        <taxon>Lineolatales</taxon>
        <taxon>Lineolataceae</taxon>
        <taxon>Lineolata</taxon>
    </lineage>
</organism>
<accession>A0A6A6NYS8</accession>
<feature type="non-terminal residue" evidence="1">
    <location>
        <position position="1"/>
    </location>
</feature>
<feature type="non-terminal residue" evidence="1">
    <location>
        <position position="173"/>
    </location>
</feature>